<feature type="region of interest" description="Disordered" evidence="1">
    <location>
        <begin position="89"/>
        <end position="108"/>
    </location>
</feature>
<accession>A0ABS1AYA2</accession>
<comment type="caution">
    <text evidence="2">The sequence shown here is derived from an EMBL/GenBank/DDBJ whole genome shotgun (WGS) entry which is preliminary data.</text>
</comment>
<proteinExistence type="predicted"/>
<evidence type="ECO:0000313" key="2">
    <source>
        <dbReference type="EMBL" id="MBJ9689114.1"/>
    </source>
</evidence>
<gene>
    <name evidence="2" type="ORF">I5589_18730</name>
</gene>
<organism evidence="2 3">
    <name type="scientific">Burkholderia vietnamiensis</name>
    <dbReference type="NCBI Taxonomy" id="60552"/>
    <lineage>
        <taxon>Bacteria</taxon>
        <taxon>Pseudomonadati</taxon>
        <taxon>Pseudomonadota</taxon>
        <taxon>Betaproteobacteria</taxon>
        <taxon>Burkholderiales</taxon>
        <taxon>Burkholderiaceae</taxon>
        <taxon>Burkholderia</taxon>
        <taxon>Burkholderia cepacia complex</taxon>
    </lineage>
</organism>
<name>A0ABS1AYA2_BURVI</name>
<protein>
    <submittedName>
        <fullName evidence="2">Uncharacterized protein</fullName>
    </submittedName>
</protein>
<keyword evidence="3" id="KW-1185">Reference proteome</keyword>
<evidence type="ECO:0000313" key="3">
    <source>
        <dbReference type="Proteomes" id="UP000808215"/>
    </source>
</evidence>
<dbReference type="RefSeq" id="WP_200091880.1">
    <property type="nucleotide sequence ID" value="NZ_JADVKH010000042.1"/>
</dbReference>
<sequence length="108" mass="12159">MSLEHGLGSDAPRKMTPEFPWRICELLVRKHVHSFSDAILRKSLHHREAMQARLGRSARDEQTRRLKTAIKIAVFILDDQLEMTRRKVGRAHANGEAGGASTTATRSS</sequence>
<reference evidence="2 3" key="1">
    <citation type="submission" date="2020-11" db="EMBL/GenBank/DDBJ databases">
        <title>Enhanced detection system for hospital associated transmission using whole genome sequencing surveillance.</title>
        <authorList>
            <person name="Harrison L.H."/>
            <person name="Van Tyne D."/>
            <person name="Marsh J.W."/>
            <person name="Griffith M.P."/>
            <person name="Snyder D.J."/>
            <person name="Cooper V.S."/>
            <person name="Mustapha M."/>
        </authorList>
    </citation>
    <scope>NUCLEOTIDE SEQUENCE [LARGE SCALE GENOMIC DNA]</scope>
    <source>
        <strain evidence="2 3">BC00020</strain>
    </source>
</reference>
<evidence type="ECO:0000256" key="1">
    <source>
        <dbReference type="SAM" id="MobiDB-lite"/>
    </source>
</evidence>
<dbReference type="EMBL" id="JADVKH010000042">
    <property type="protein sequence ID" value="MBJ9689114.1"/>
    <property type="molecule type" value="Genomic_DNA"/>
</dbReference>
<dbReference type="Proteomes" id="UP000808215">
    <property type="component" value="Unassembled WGS sequence"/>
</dbReference>